<name>A0AAD4LHH9_9AGAM</name>
<gene>
    <name evidence="1" type="ORF">EDB92DRAFT_1867118</name>
</gene>
<protein>
    <submittedName>
        <fullName evidence="1">Uncharacterized protein</fullName>
    </submittedName>
</protein>
<organism evidence="1 2">
    <name type="scientific">Lactarius akahatsu</name>
    <dbReference type="NCBI Taxonomy" id="416441"/>
    <lineage>
        <taxon>Eukaryota</taxon>
        <taxon>Fungi</taxon>
        <taxon>Dikarya</taxon>
        <taxon>Basidiomycota</taxon>
        <taxon>Agaricomycotina</taxon>
        <taxon>Agaricomycetes</taxon>
        <taxon>Russulales</taxon>
        <taxon>Russulaceae</taxon>
        <taxon>Lactarius</taxon>
    </lineage>
</organism>
<comment type="caution">
    <text evidence="1">The sequence shown here is derived from an EMBL/GenBank/DDBJ whole genome shotgun (WGS) entry which is preliminary data.</text>
</comment>
<evidence type="ECO:0000313" key="2">
    <source>
        <dbReference type="Proteomes" id="UP001201163"/>
    </source>
</evidence>
<sequence>MSAVQSPDLSPHIINGIYRVASHHVGMSLVGVVRNCFTRGKIRRGDYYFGRVHPLIQQHYAQLELDDQNTIDFEFTQTSLARDKMETANGSIFQRYTLAKDYKRVAKHLFIVVETASRRAAEKNLMAQISEAIAARATQPPPLGTTSTISNPFSDTHEVSSLADVDVGNLNQVEMSTFESEASGKVAVVLELHGRDGTTQEVSANFPLAVVSGSGTDEAETRTVSSYDTTGCVLLGPHSNAGDDAGR</sequence>
<keyword evidence="2" id="KW-1185">Reference proteome</keyword>
<accession>A0AAD4LHH9</accession>
<reference evidence="1" key="1">
    <citation type="submission" date="2022-01" db="EMBL/GenBank/DDBJ databases">
        <title>Comparative genomics reveals a dynamic genome evolution in the ectomycorrhizal milk-cap (Lactarius) mushrooms.</title>
        <authorList>
            <consortium name="DOE Joint Genome Institute"/>
            <person name="Lebreton A."/>
            <person name="Tang N."/>
            <person name="Kuo A."/>
            <person name="LaButti K."/>
            <person name="Drula E."/>
            <person name="Barry K."/>
            <person name="Clum A."/>
            <person name="Lipzen A."/>
            <person name="Mousain D."/>
            <person name="Ng V."/>
            <person name="Wang R."/>
            <person name="Wang X."/>
            <person name="Dai Y."/>
            <person name="Henrissat B."/>
            <person name="Grigoriev I.V."/>
            <person name="Guerin-Laguette A."/>
            <person name="Yu F."/>
            <person name="Martin F.M."/>
        </authorList>
    </citation>
    <scope>NUCLEOTIDE SEQUENCE</scope>
    <source>
        <strain evidence="1">QP</strain>
    </source>
</reference>
<proteinExistence type="predicted"/>
<evidence type="ECO:0000313" key="1">
    <source>
        <dbReference type="EMBL" id="KAH8989694.1"/>
    </source>
</evidence>
<dbReference type="Proteomes" id="UP001201163">
    <property type="component" value="Unassembled WGS sequence"/>
</dbReference>
<dbReference type="EMBL" id="JAKELL010000035">
    <property type="protein sequence ID" value="KAH8989694.1"/>
    <property type="molecule type" value="Genomic_DNA"/>
</dbReference>
<dbReference type="AlphaFoldDB" id="A0AAD4LHH9"/>